<dbReference type="SUPFAM" id="SSF46785">
    <property type="entry name" value="Winged helix' DNA-binding domain"/>
    <property type="match status" value="1"/>
</dbReference>
<sequence length="102" mass="11556">MSTIIKDILVYFEEQGPMSPGDVAQKLNVPRYKVLATIQCLSELGFLESLYSRGSYKIYQISLLGKNALERLKSEESLRDILEESLMNENLLKNNEKGKAEA</sequence>
<proteinExistence type="predicted"/>
<dbReference type="Proteomes" id="UP000010469">
    <property type="component" value="Chromosome"/>
</dbReference>
<evidence type="ECO:0000313" key="2">
    <source>
        <dbReference type="Proteomes" id="UP000010469"/>
    </source>
</evidence>
<dbReference type="Gene3D" id="1.10.10.10">
    <property type="entry name" value="Winged helix-like DNA-binding domain superfamily/Winged helix DNA-binding domain"/>
    <property type="match status" value="1"/>
</dbReference>
<gene>
    <name evidence="1" type="ordered locus">Calag_0732</name>
</gene>
<dbReference type="InterPro" id="IPR036388">
    <property type="entry name" value="WH-like_DNA-bd_sf"/>
</dbReference>
<dbReference type="GeneID" id="14211992"/>
<dbReference type="RefSeq" id="WP_015232373.1">
    <property type="nucleotide sequence ID" value="NC_019791.1"/>
</dbReference>
<dbReference type="OrthoDB" id="46233at2157"/>
<accession>L0A9C7</accession>
<keyword evidence="2" id="KW-1185">Reference proteome</keyword>
<dbReference type="AlphaFoldDB" id="L0A9C7"/>
<reference evidence="2" key="1">
    <citation type="submission" date="2012-03" db="EMBL/GenBank/DDBJ databases">
        <title>Complete genome of Caldisphaera lagunensis DSM 15908.</title>
        <authorList>
            <person name="Lucas S."/>
            <person name="Copeland A."/>
            <person name="Lapidus A."/>
            <person name="Glavina del Rio T."/>
            <person name="Dalin E."/>
            <person name="Tice H."/>
            <person name="Bruce D."/>
            <person name="Goodwin L."/>
            <person name="Pitluck S."/>
            <person name="Peters L."/>
            <person name="Mikhailova N."/>
            <person name="Teshima H."/>
            <person name="Kyrpides N."/>
            <person name="Mavromatis K."/>
            <person name="Ivanova N."/>
            <person name="Brettin T."/>
            <person name="Detter J.C."/>
            <person name="Han C."/>
            <person name="Larimer F."/>
            <person name="Land M."/>
            <person name="Hauser L."/>
            <person name="Markowitz V."/>
            <person name="Cheng J.-F."/>
            <person name="Hugenholtz P."/>
            <person name="Woyke T."/>
            <person name="Wu D."/>
            <person name="Spring S."/>
            <person name="Schroeder M."/>
            <person name="Brambilla E."/>
            <person name="Klenk H.-P."/>
            <person name="Eisen J.A."/>
        </authorList>
    </citation>
    <scope>NUCLEOTIDE SEQUENCE [LARGE SCALE GENOMIC DNA]</scope>
    <source>
        <strain evidence="2">DSM 15908 / JCM 11604 / IC-154</strain>
    </source>
</reference>
<name>L0A9C7_CALLD</name>
<evidence type="ECO:0000313" key="1">
    <source>
        <dbReference type="EMBL" id="AFZ70476.1"/>
    </source>
</evidence>
<dbReference type="EMBL" id="CP003378">
    <property type="protein sequence ID" value="AFZ70476.1"/>
    <property type="molecule type" value="Genomic_DNA"/>
</dbReference>
<dbReference type="InterPro" id="IPR036390">
    <property type="entry name" value="WH_DNA-bd_sf"/>
</dbReference>
<dbReference type="KEGG" id="clg:Calag_0732"/>
<dbReference type="InParanoid" id="L0A9C7"/>
<dbReference type="eggNOG" id="arCOG07493">
    <property type="taxonomic scope" value="Archaea"/>
</dbReference>
<organism evidence="1 2">
    <name type="scientific">Caldisphaera lagunensis (strain DSM 15908 / JCM 11604 / ANMR 0165 / IC-154)</name>
    <dbReference type="NCBI Taxonomy" id="1056495"/>
    <lineage>
        <taxon>Archaea</taxon>
        <taxon>Thermoproteota</taxon>
        <taxon>Thermoprotei</taxon>
        <taxon>Acidilobales</taxon>
        <taxon>Caldisphaeraceae</taxon>
        <taxon>Caldisphaera</taxon>
    </lineage>
</organism>
<protein>
    <submittedName>
        <fullName evidence="1">Transcriptional regulator</fullName>
    </submittedName>
</protein>
<dbReference type="HOGENOM" id="CLU_2379217_0_0_2"/>